<keyword evidence="1" id="KW-1133">Transmembrane helix</keyword>
<keyword evidence="1" id="KW-0472">Membrane</keyword>
<feature type="transmembrane region" description="Helical" evidence="1">
    <location>
        <begin position="70"/>
        <end position="87"/>
    </location>
</feature>
<reference evidence="2" key="1">
    <citation type="journal article" date="2023" name="Access Microbiol">
        <title>De-novo genome assembly for Akanthomyces muscarius, a biocontrol agent of insect agricultural pests.</title>
        <authorList>
            <person name="Erdos Z."/>
            <person name="Studholme D.J."/>
            <person name="Raymond B."/>
            <person name="Sharma M."/>
        </authorList>
    </citation>
    <scope>NUCLEOTIDE SEQUENCE</scope>
    <source>
        <strain evidence="2">Ve6</strain>
    </source>
</reference>
<dbReference type="EMBL" id="JAJHUN010000001">
    <property type="protein sequence ID" value="KAJ4163602.1"/>
    <property type="molecule type" value="Genomic_DNA"/>
</dbReference>
<keyword evidence="1" id="KW-0812">Transmembrane</keyword>
<comment type="caution">
    <text evidence="2">The sequence shown here is derived from an EMBL/GenBank/DDBJ whole genome shotgun (WGS) entry which is preliminary data.</text>
</comment>
<dbReference type="RefSeq" id="XP_056058517.1">
    <property type="nucleotide sequence ID" value="XM_056203017.1"/>
</dbReference>
<gene>
    <name evidence="2" type="ORF">LMH87_005322</name>
</gene>
<evidence type="ECO:0000256" key="1">
    <source>
        <dbReference type="SAM" id="Phobius"/>
    </source>
</evidence>
<proteinExistence type="predicted"/>
<dbReference type="Proteomes" id="UP001144673">
    <property type="component" value="Chromosome 1"/>
</dbReference>
<accession>A0A9W8QNL1</accession>
<dbReference type="GeneID" id="80892481"/>
<name>A0A9W8QNL1_AKAMU</name>
<dbReference type="AlphaFoldDB" id="A0A9W8QNL1"/>
<organism evidence="2 3">
    <name type="scientific">Akanthomyces muscarius</name>
    <name type="common">Entomopathogenic fungus</name>
    <name type="synonym">Lecanicillium muscarium</name>
    <dbReference type="NCBI Taxonomy" id="2231603"/>
    <lineage>
        <taxon>Eukaryota</taxon>
        <taxon>Fungi</taxon>
        <taxon>Dikarya</taxon>
        <taxon>Ascomycota</taxon>
        <taxon>Pezizomycotina</taxon>
        <taxon>Sordariomycetes</taxon>
        <taxon>Hypocreomycetidae</taxon>
        <taxon>Hypocreales</taxon>
        <taxon>Cordycipitaceae</taxon>
        <taxon>Akanthomyces</taxon>
    </lineage>
</organism>
<sequence length="146" mass="15871">MADLHSPPNNTMHEIVNAVTTVIEDKRVLCISFVLLGAFFGFLICIVGIDMLAKYRSGELRDDLRRIKNCLVLVLKAIPILFVTLLAKTARVISCRKAEPREIDIEAAAECTRMTQAIVERLAAKASSPNTTLSNGSLGSNPGTSN</sequence>
<evidence type="ECO:0000313" key="2">
    <source>
        <dbReference type="EMBL" id="KAJ4163602.1"/>
    </source>
</evidence>
<dbReference type="KEGG" id="amus:LMH87_005322"/>
<protein>
    <submittedName>
        <fullName evidence="2">Uncharacterized protein</fullName>
    </submittedName>
</protein>
<feature type="transmembrane region" description="Helical" evidence="1">
    <location>
        <begin position="31"/>
        <end position="49"/>
    </location>
</feature>
<evidence type="ECO:0000313" key="3">
    <source>
        <dbReference type="Proteomes" id="UP001144673"/>
    </source>
</evidence>
<keyword evidence="3" id="KW-1185">Reference proteome</keyword>